<protein>
    <submittedName>
        <fullName evidence="1">Uncharacterized protein</fullName>
    </submittedName>
</protein>
<accession>A0A2Z6QNP7</accession>
<evidence type="ECO:0000313" key="2">
    <source>
        <dbReference type="EMBL" id="GES87683.1"/>
    </source>
</evidence>
<gene>
    <name evidence="2" type="ORF">RCL2_001467300</name>
    <name evidence="1" type="ORF">RclHR1_12800003</name>
</gene>
<keyword evidence="3" id="KW-1185">Reference proteome</keyword>
<dbReference type="AlphaFoldDB" id="A0A2Z6QNP7"/>
<evidence type="ECO:0000313" key="1">
    <source>
        <dbReference type="EMBL" id="GBB86371.1"/>
    </source>
</evidence>
<reference evidence="1 3" key="1">
    <citation type="submission" date="2017-11" db="EMBL/GenBank/DDBJ databases">
        <title>The genome of Rhizophagus clarus HR1 reveals common genetic basis of auxotrophy among arbuscular mycorrhizal fungi.</title>
        <authorList>
            <person name="Kobayashi Y."/>
        </authorList>
    </citation>
    <scope>NUCLEOTIDE SEQUENCE [LARGE SCALE GENOMIC DNA]</scope>
    <source>
        <strain evidence="1 3">HR1</strain>
    </source>
</reference>
<organism evidence="1 3">
    <name type="scientific">Rhizophagus clarus</name>
    <dbReference type="NCBI Taxonomy" id="94130"/>
    <lineage>
        <taxon>Eukaryota</taxon>
        <taxon>Fungi</taxon>
        <taxon>Fungi incertae sedis</taxon>
        <taxon>Mucoromycota</taxon>
        <taxon>Glomeromycotina</taxon>
        <taxon>Glomeromycetes</taxon>
        <taxon>Glomerales</taxon>
        <taxon>Glomeraceae</taxon>
        <taxon>Rhizophagus</taxon>
    </lineage>
</organism>
<sequence>MTEIPILKKKGTYKVPGQSGYHSFFKVTNAEQWNFSKFVTFLINTNDDGANPRSAVNAWLVNISKLTRDASVPPSVRKFTSELLTHQIADNDCKIIQSALRSLEKLSTSRLVFEPKIALAKQIAGASEELCSTATSGKRDRVFASYMMSEEPCPKVQKVDHNALCDPIDEFFSGPSTSGGLSNTSDLFSSEIISDVLSNSSINKDGQISSSTQVSNDLVIIEPSGQTLPCILESGENFTDIWNEYLHEIDLHSWSVEHDCIVKTFHNNVLKSLCSKAVWKQIRGNRLHLAEEGLLERLNPVLQKKNDKQSLLQKFAQVWVNMGKGDVTLFEQYALLVIHIFINEFTSKRNVLSHPSTTEAMWSTIMSFITGKAIRDGDMEYTWGEIVLDSTALRKDGDRDILTLPKVSPGHKGDGTGLSSDGRECFVLEISFAPHDQDRRKTAEDLYKLLREMRDMLHASKKEKYELGYVIPKEGLCVYGSQCYGYKQNLYEMEYIKPFYIVRKIGSMKISHNDITELALVLRMMWGFRERVISANQVWSNLKSRYETNNLQESSDDEDDYTKQTPKK</sequence>
<dbReference type="EMBL" id="BLAL01000169">
    <property type="protein sequence ID" value="GES87683.1"/>
    <property type="molecule type" value="Genomic_DNA"/>
</dbReference>
<name>A0A2Z6QNP7_9GLOM</name>
<proteinExistence type="predicted"/>
<evidence type="ECO:0000313" key="3">
    <source>
        <dbReference type="Proteomes" id="UP000247702"/>
    </source>
</evidence>
<reference evidence="2" key="2">
    <citation type="submission" date="2019-10" db="EMBL/GenBank/DDBJ databases">
        <title>Conservation and host-specific expression of non-tandemly repeated heterogenous ribosome RNA gene in arbuscular mycorrhizal fungi.</title>
        <authorList>
            <person name="Maeda T."/>
            <person name="Kobayashi Y."/>
            <person name="Nakagawa T."/>
            <person name="Ezawa T."/>
            <person name="Yamaguchi K."/>
            <person name="Bino T."/>
            <person name="Nishimoto Y."/>
            <person name="Shigenobu S."/>
            <person name="Kawaguchi M."/>
        </authorList>
    </citation>
    <scope>NUCLEOTIDE SEQUENCE</scope>
    <source>
        <strain evidence="2">HR1</strain>
    </source>
</reference>
<dbReference type="OrthoDB" id="2311218at2759"/>
<dbReference type="Proteomes" id="UP000247702">
    <property type="component" value="Unassembled WGS sequence"/>
</dbReference>
<comment type="caution">
    <text evidence="1">The sequence shown here is derived from an EMBL/GenBank/DDBJ whole genome shotgun (WGS) entry which is preliminary data.</text>
</comment>
<dbReference type="EMBL" id="BEXD01000314">
    <property type="protein sequence ID" value="GBB86371.1"/>
    <property type="molecule type" value="Genomic_DNA"/>
</dbReference>
<dbReference type="Proteomes" id="UP000615446">
    <property type="component" value="Unassembled WGS sequence"/>
</dbReference>